<dbReference type="AlphaFoldDB" id="A0AAE1RVD6"/>
<organism evidence="1 2">
    <name type="scientific">Anisodus tanguticus</name>
    <dbReference type="NCBI Taxonomy" id="243964"/>
    <lineage>
        <taxon>Eukaryota</taxon>
        <taxon>Viridiplantae</taxon>
        <taxon>Streptophyta</taxon>
        <taxon>Embryophyta</taxon>
        <taxon>Tracheophyta</taxon>
        <taxon>Spermatophyta</taxon>
        <taxon>Magnoliopsida</taxon>
        <taxon>eudicotyledons</taxon>
        <taxon>Gunneridae</taxon>
        <taxon>Pentapetalae</taxon>
        <taxon>asterids</taxon>
        <taxon>lamiids</taxon>
        <taxon>Solanales</taxon>
        <taxon>Solanaceae</taxon>
        <taxon>Solanoideae</taxon>
        <taxon>Hyoscyameae</taxon>
        <taxon>Anisodus</taxon>
    </lineage>
</organism>
<evidence type="ECO:0000313" key="1">
    <source>
        <dbReference type="EMBL" id="KAK4357738.1"/>
    </source>
</evidence>
<keyword evidence="2" id="KW-1185">Reference proteome</keyword>
<reference evidence="1" key="1">
    <citation type="submission" date="2023-12" db="EMBL/GenBank/DDBJ databases">
        <title>Genome assembly of Anisodus tanguticus.</title>
        <authorList>
            <person name="Wang Y.-J."/>
        </authorList>
    </citation>
    <scope>NUCLEOTIDE SEQUENCE</scope>
    <source>
        <strain evidence="1">KB-2021</strain>
        <tissue evidence="1">Leaf</tissue>
    </source>
</reference>
<comment type="caution">
    <text evidence="1">The sequence shown here is derived from an EMBL/GenBank/DDBJ whole genome shotgun (WGS) entry which is preliminary data.</text>
</comment>
<sequence length="196" mass="21707">MPGVGVGVRHAMTEHLDVRHMSGVQRVWLGWIPARAANSCPACHFNRRASAGRARSKSVSCAAYLMNGITTYEWSLFGPRAPCAGRTTNRPHVPRLRRSVVRWRGPRVAVRTLRFGKRSRHGVFCYLAGQRSLRMTVALASDPSVPVWAGRGRTGADVGEGCYLVDPASSHMLVSKIKPCMCKYEQIRDVKPLMAH</sequence>
<accession>A0AAE1RVD6</accession>
<name>A0AAE1RVD6_9SOLA</name>
<dbReference type="EMBL" id="JAVYJV010000012">
    <property type="protein sequence ID" value="KAK4357738.1"/>
    <property type="molecule type" value="Genomic_DNA"/>
</dbReference>
<evidence type="ECO:0000313" key="2">
    <source>
        <dbReference type="Proteomes" id="UP001291623"/>
    </source>
</evidence>
<protein>
    <submittedName>
        <fullName evidence="1">Uncharacterized protein</fullName>
    </submittedName>
</protein>
<dbReference type="Proteomes" id="UP001291623">
    <property type="component" value="Unassembled WGS sequence"/>
</dbReference>
<proteinExistence type="predicted"/>
<gene>
    <name evidence="1" type="ORF">RND71_023348</name>
</gene>